<dbReference type="GO" id="GO:0016747">
    <property type="term" value="F:acyltransferase activity, transferring groups other than amino-acyl groups"/>
    <property type="evidence" value="ECO:0007669"/>
    <property type="project" value="InterPro"/>
</dbReference>
<gene>
    <name evidence="2" type="ORF">BIV24_12825</name>
</gene>
<dbReference type="Pfam" id="PF00583">
    <property type="entry name" value="Acetyltransf_1"/>
    <property type="match status" value="1"/>
</dbReference>
<feature type="domain" description="N-acetyltransferase" evidence="1">
    <location>
        <begin position="151"/>
        <end position="289"/>
    </location>
</feature>
<protein>
    <submittedName>
        <fullName evidence="2">GNAT family N-acetyltransferase</fullName>
    </submittedName>
</protein>
<accession>A0A1S2PG78</accession>
<dbReference type="AlphaFoldDB" id="A0A1S2PG78"/>
<dbReference type="InterPro" id="IPR000182">
    <property type="entry name" value="GNAT_dom"/>
</dbReference>
<dbReference type="PROSITE" id="PS51186">
    <property type="entry name" value="GNAT"/>
    <property type="match status" value="1"/>
</dbReference>
<keyword evidence="2" id="KW-0808">Transferase</keyword>
<evidence type="ECO:0000259" key="1">
    <source>
        <dbReference type="PROSITE" id="PS51186"/>
    </source>
</evidence>
<dbReference type="OrthoDB" id="3174529at2"/>
<dbReference type="EMBL" id="MLYP01000035">
    <property type="protein sequence ID" value="OIJ92818.1"/>
    <property type="molecule type" value="Genomic_DNA"/>
</dbReference>
<dbReference type="STRING" id="1428652.BIV24_12825"/>
<reference evidence="2 3" key="1">
    <citation type="submission" date="2016-10" db="EMBL/GenBank/DDBJ databases">
        <title>Genome sequence of Streptomyces sp. MUSC 93.</title>
        <authorList>
            <person name="Lee L.-H."/>
            <person name="Ser H.-L."/>
            <person name="Law J.W.-F."/>
        </authorList>
    </citation>
    <scope>NUCLEOTIDE SEQUENCE [LARGE SCALE GENOMIC DNA]</scope>
    <source>
        <strain evidence="2 3">MUSC 93</strain>
    </source>
</reference>
<organism evidence="2 3">
    <name type="scientific">Streptomyces colonosanans</name>
    <dbReference type="NCBI Taxonomy" id="1428652"/>
    <lineage>
        <taxon>Bacteria</taxon>
        <taxon>Bacillati</taxon>
        <taxon>Actinomycetota</taxon>
        <taxon>Actinomycetes</taxon>
        <taxon>Kitasatosporales</taxon>
        <taxon>Streptomycetaceae</taxon>
        <taxon>Streptomyces</taxon>
    </lineage>
</organism>
<proteinExistence type="predicted"/>
<name>A0A1S2PG78_9ACTN</name>
<sequence>MDSGTYDWRFTGDLEEFLGRAGSFLRSQPALHTVQLTVADKLRTEGLSAMGGKPPYFGWLADEDGTVRATVLRTPPYQLNLTSLTAGAADALAARLALDGRVIPSAGGPAETVAAFAAAWERGTGAAARLAMRQRLYRLGTFTPPEPAPPGSARVAGADDHGLVARWYAQFHVDVEEPAGQDPDRWAESRIAYGGITLWETPDGTPVAMAGATPEVAGQVRVAPVFTPAPLRGRGYAGAATASVTRAALDSGAEEVLLFTDLANPTSNGLYQRLGYEAVADYAVHEFSA</sequence>
<evidence type="ECO:0000313" key="2">
    <source>
        <dbReference type="EMBL" id="OIJ92818.1"/>
    </source>
</evidence>
<dbReference type="InterPro" id="IPR016181">
    <property type="entry name" value="Acyl_CoA_acyltransferase"/>
</dbReference>
<evidence type="ECO:0000313" key="3">
    <source>
        <dbReference type="Proteomes" id="UP000179935"/>
    </source>
</evidence>
<comment type="caution">
    <text evidence="2">The sequence shown here is derived from an EMBL/GenBank/DDBJ whole genome shotgun (WGS) entry which is preliminary data.</text>
</comment>
<dbReference type="RefSeq" id="WP_071366392.1">
    <property type="nucleotide sequence ID" value="NZ_MLYP01000035.1"/>
</dbReference>
<dbReference type="Proteomes" id="UP000179935">
    <property type="component" value="Unassembled WGS sequence"/>
</dbReference>
<keyword evidence="3" id="KW-1185">Reference proteome</keyword>
<dbReference type="SUPFAM" id="SSF55729">
    <property type="entry name" value="Acyl-CoA N-acyltransferases (Nat)"/>
    <property type="match status" value="1"/>
</dbReference>
<dbReference type="Gene3D" id="3.40.630.30">
    <property type="match status" value="1"/>
</dbReference>